<dbReference type="Proteomes" id="UP000038802">
    <property type="component" value="Unassembled WGS sequence"/>
</dbReference>
<evidence type="ECO:0000313" key="2">
    <source>
        <dbReference type="Proteomes" id="UP000038802"/>
    </source>
</evidence>
<sequence length="51" mass="5175">MLLAQSGLALALDRDRLAELRGVLTPAAAMGDALLARLPGAGVVMGTTRLS</sequence>
<name>A0A0U0SJW0_MYCTX</name>
<organism evidence="1 2">
    <name type="scientific">Mycobacterium tuberculosis</name>
    <dbReference type="NCBI Taxonomy" id="1773"/>
    <lineage>
        <taxon>Bacteria</taxon>
        <taxon>Bacillati</taxon>
        <taxon>Actinomycetota</taxon>
        <taxon>Actinomycetes</taxon>
        <taxon>Mycobacteriales</taxon>
        <taxon>Mycobacteriaceae</taxon>
        <taxon>Mycobacterium</taxon>
        <taxon>Mycobacterium tuberculosis complex</taxon>
    </lineage>
</organism>
<accession>A0A0U0SJW0</accession>
<proteinExistence type="predicted"/>
<gene>
    <name evidence="1" type="ORF">ERS007703_04350</name>
</gene>
<dbReference type="STRING" id="115862.BBG46_15390"/>
<keyword evidence="1" id="KW-0560">Oxidoreductase</keyword>
<dbReference type="AlphaFoldDB" id="A0A0U0SJW0"/>
<protein>
    <submittedName>
        <fullName evidence="1">Trans-acting enoyl reductase</fullName>
        <ecNumber evidence="1">1.3.1.-</ecNumber>
    </submittedName>
</protein>
<dbReference type="GO" id="GO:0016491">
    <property type="term" value="F:oxidoreductase activity"/>
    <property type="evidence" value="ECO:0007669"/>
    <property type="project" value="UniProtKB-KW"/>
</dbReference>
<evidence type="ECO:0000313" key="1">
    <source>
        <dbReference type="EMBL" id="COW86218.1"/>
    </source>
</evidence>
<dbReference type="EMBL" id="CSAE01000746">
    <property type="protein sequence ID" value="COW86218.1"/>
    <property type="molecule type" value="Genomic_DNA"/>
</dbReference>
<reference evidence="2" key="1">
    <citation type="submission" date="2015-03" db="EMBL/GenBank/DDBJ databases">
        <authorList>
            <consortium name="Pathogen Informatics"/>
        </authorList>
    </citation>
    <scope>NUCLEOTIDE SEQUENCE [LARGE SCALE GENOMIC DNA]</scope>
    <source>
        <strain evidence="2">K00500041</strain>
    </source>
</reference>
<dbReference type="EC" id="1.3.1.-" evidence="1"/>